<dbReference type="AlphaFoldDB" id="A0A183L622"/>
<dbReference type="WBParaSite" id="SCUD_0002279301-mRNA-1">
    <property type="protein sequence ID" value="SCUD_0002279301-mRNA-1"/>
    <property type="gene ID" value="SCUD_0002279301"/>
</dbReference>
<sequence length="45" mass="5335">MLQLPGPLKFLKTFFQIFVIMIKMVSYSAKQLLVIDLFQIAWLLF</sequence>
<name>A0A183L622_9TREM</name>
<proteinExistence type="predicted"/>
<evidence type="ECO:0000313" key="1">
    <source>
        <dbReference type="WBParaSite" id="SCUD_0002279301-mRNA-1"/>
    </source>
</evidence>
<reference evidence="1" key="1">
    <citation type="submission" date="2016-06" db="UniProtKB">
        <authorList>
            <consortium name="WormBaseParasite"/>
        </authorList>
    </citation>
    <scope>IDENTIFICATION</scope>
</reference>
<protein>
    <submittedName>
        <fullName evidence="1">Uncharacterized protein</fullName>
    </submittedName>
</protein>
<accession>A0A183L622</accession>
<organism evidence="1">
    <name type="scientific">Schistosoma curassoni</name>
    <dbReference type="NCBI Taxonomy" id="6186"/>
    <lineage>
        <taxon>Eukaryota</taxon>
        <taxon>Metazoa</taxon>
        <taxon>Spiralia</taxon>
        <taxon>Lophotrochozoa</taxon>
        <taxon>Platyhelminthes</taxon>
        <taxon>Trematoda</taxon>
        <taxon>Digenea</taxon>
        <taxon>Strigeidida</taxon>
        <taxon>Schistosomatoidea</taxon>
        <taxon>Schistosomatidae</taxon>
        <taxon>Schistosoma</taxon>
    </lineage>
</organism>